<dbReference type="SUPFAM" id="SSF53850">
    <property type="entry name" value="Periplasmic binding protein-like II"/>
    <property type="match status" value="2"/>
</dbReference>
<dbReference type="CDD" id="cd06261">
    <property type="entry name" value="TM_PBP2"/>
    <property type="match status" value="1"/>
</dbReference>
<evidence type="ECO:0000256" key="8">
    <source>
        <dbReference type="ARBA" id="ARBA00035652"/>
    </source>
</evidence>
<gene>
    <name evidence="11" type="ORF">J2Z69_001690</name>
</gene>
<dbReference type="Proteomes" id="UP001519288">
    <property type="component" value="Unassembled WGS sequence"/>
</dbReference>
<comment type="caution">
    <text evidence="11">The sequence shown here is derived from an EMBL/GenBank/DDBJ whole genome shotgun (WGS) entry which is preliminary data.</text>
</comment>
<evidence type="ECO:0000256" key="3">
    <source>
        <dbReference type="ARBA" id="ARBA00022475"/>
    </source>
</evidence>
<comment type="similarity">
    <text evidence="8">In the N-terminal section; belongs to the binding-protein-dependent transport system permease family.</text>
</comment>
<dbReference type="InterPro" id="IPR000515">
    <property type="entry name" value="MetI-like"/>
</dbReference>
<feature type="transmembrane region" description="Helical" evidence="9">
    <location>
        <begin position="21"/>
        <end position="43"/>
    </location>
</feature>
<evidence type="ECO:0000256" key="6">
    <source>
        <dbReference type="ARBA" id="ARBA00023136"/>
    </source>
</evidence>
<feature type="domain" description="ABC transmembrane type-1" evidence="10">
    <location>
        <begin position="87"/>
        <end position="266"/>
    </location>
</feature>
<evidence type="ECO:0000256" key="2">
    <source>
        <dbReference type="ARBA" id="ARBA00022448"/>
    </source>
</evidence>
<dbReference type="Pfam" id="PF00528">
    <property type="entry name" value="BPD_transp_1"/>
    <property type="match status" value="1"/>
</dbReference>
<keyword evidence="2 9" id="KW-0813">Transport</keyword>
<dbReference type="Gene3D" id="3.40.190.100">
    <property type="entry name" value="Glycine betaine-binding periplasmic protein, domain 2"/>
    <property type="match status" value="1"/>
</dbReference>
<dbReference type="CDD" id="cd13639">
    <property type="entry name" value="PBP2_OpuAC_like"/>
    <property type="match status" value="1"/>
</dbReference>
<name>A0ABS4JG24_9BACL</name>
<reference evidence="11 12" key="1">
    <citation type="submission" date="2021-03" db="EMBL/GenBank/DDBJ databases">
        <title>Genomic Encyclopedia of Type Strains, Phase IV (KMG-IV): sequencing the most valuable type-strain genomes for metagenomic binning, comparative biology and taxonomic classification.</title>
        <authorList>
            <person name="Goeker M."/>
        </authorList>
    </citation>
    <scope>NUCLEOTIDE SEQUENCE [LARGE SCALE GENOMIC DNA]</scope>
    <source>
        <strain evidence="11 12">DSM 26806</strain>
    </source>
</reference>
<dbReference type="PROSITE" id="PS50928">
    <property type="entry name" value="ABC_TM1"/>
    <property type="match status" value="1"/>
</dbReference>
<dbReference type="SUPFAM" id="SSF161098">
    <property type="entry name" value="MetI-like"/>
    <property type="match status" value="1"/>
</dbReference>
<comment type="similarity">
    <text evidence="9">Belongs to the binding-protein-dependent transport system permease family.</text>
</comment>
<accession>A0ABS4JG24</accession>
<comment type="subcellular location">
    <subcellularLocation>
        <location evidence="9">Cell membrane</location>
        <topology evidence="9">Multi-pass membrane protein</topology>
    </subcellularLocation>
    <subcellularLocation>
        <location evidence="1">Membrane</location>
        <topology evidence="1">Multi-pass membrane protein</topology>
    </subcellularLocation>
</comment>
<evidence type="ECO:0000256" key="9">
    <source>
        <dbReference type="RuleBase" id="RU363032"/>
    </source>
</evidence>
<feature type="transmembrane region" description="Helical" evidence="9">
    <location>
        <begin position="49"/>
        <end position="78"/>
    </location>
</feature>
<dbReference type="Pfam" id="PF04069">
    <property type="entry name" value="OpuAC"/>
    <property type="match status" value="2"/>
</dbReference>
<proteinExistence type="inferred from homology"/>
<dbReference type="PANTHER" id="PTHR47737:SF1">
    <property type="entry name" value="GLYCINE BETAINE_PROLINE BETAINE TRANSPORT SYSTEM PERMEASE PROTEIN PROW"/>
    <property type="match status" value="1"/>
</dbReference>
<keyword evidence="6 9" id="KW-0472">Membrane</keyword>
<dbReference type="PANTHER" id="PTHR47737">
    <property type="entry name" value="GLYCINE BETAINE/PROLINE BETAINE TRANSPORT SYSTEM PERMEASE PROTEIN PROW"/>
    <property type="match status" value="1"/>
</dbReference>
<comment type="similarity">
    <text evidence="7">In the C-terminal section; belongs to the OsmX family.</text>
</comment>
<feature type="transmembrane region" description="Helical" evidence="9">
    <location>
        <begin position="245"/>
        <end position="266"/>
    </location>
</feature>
<evidence type="ECO:0000313" key="11">
    <source>
        <dbReference type="EMBL" id="MBP2000659.1"/>
    </source>
</evidence>
<protein>
    <submittedName>
        <fullName evidence="11">ABC-type proline/glycine betaine transport system permease subunit/ABC-type proline/glycine betaine transport system substrate-binding protein</fullName>
    </submittedName>
</protein>
<sequence>MPKIPLADWIESIVSWMSIHLAGLFSTISTVIEHIVSFFAGIFLLPHPFLFIAILGTLAYLVGRLPLTLFTVIGFLLIDNLGYWTQTMDTLGLVITSGLVSILLGIPIGIFSAYNKTAHRIISPILDFMQTMPAFVYLLPAVTFFSLGVVPGVIASVIFSIPPTIRMTYLGIRQVSGELSEAAEAFGSTTWQRLTKVDLPLAMPTLMAGVNQTIMLSLSMVVIASMIGAQGIGAEVYRAVAQLKIGQGFEAGLAVVVLAIVLDRFTQNLFRSGVRKPSLQRHPRYRLIWASVLAGVILIGGIVQYLVVPKEASNGNSAGGAVATQFDHRIIGIDPGAGIMKSTAKAMEDYKLTDWTLVEGSSTAMTAVLDKAIRNKEPIIVTGWTPHWMFTKYDLKYLDDPLKAYGDAEEIHTLARLGLKQDHPTAYTFLDRFNWSADEMGEIMVAVQGGQSPEQAVKAWVNQHADRIDEWTKGINKVQGDKLTLSYVAWDSEIASTTLLSYLLEDRLGFKVTSLQVEAGPMWTGVANGDVDATASAWLPLTHADYWAKYKDQVEDLGPNMTNVRTGLVVPAYVNNIQSIEDLNK</sequence>
<evidence type="ECO:0000256" key="5">
    <source>
        <dbReference type="ARBA" id="ARBA00022989"/>
    </source>
</evidence>
<feature type="transmembrane region" description="Helical" evidence="9">
    <location>
        <begin position="90"/>
        <end position="114"/>
    </location>
</feature>
<evidence type="ECO:0000256" key="4">
    <source>
        <dbReference type="ARBA" id="ARBA00022692"/>
    </source>
</evidence>
<organism evidence="11 12">
    <name type="scientific">Paenibacillus shirakamiensis</name>
    <dbReference type="NCBI Taxonomy" id="1265935"/>
    <lineage>
        <taxon>Bacteria</taxon>
        <taxon>Bacillati</taxon>
        <taxon>Bacillota</taxon>
        <taxon>Bacilli</taxon>
        <taxon>Bacillales</taxon>
        <taxon>Paenibacillaceae</taxon>
        <taxon>Paenibacillus</taxon>
    </lineage>
</organism>
<evidence type="ECO:0000259" key="10">
    <source>
        <dbReference type="PROSITE" id="PS50928"/>
    </source>
</evidence>
<dbReference type="EMBL" id="JAGGLD010000002">
    <property type="protein sequence ID" value="MBP2000659.1"/>
    <property type="molecule type" value="Genomic_DNA"/>
</dbReference>
<evidence type="ECO:0000313" key="12">
    <source>
        <dbReference type="Proteomes" id="UP001519288"/>
    </source>
</evidence>
<feature type="transmembrane region" description="Helical" evidence="9">
    <location>
        <begin position="287"/>
        <end position="307"/>
    </location>
</feature>
<keyword evidence="12" id="KW-1185">Reference proteome</keyword>
<dbReference type="InterPro" id="IPR035906">
    <property type="entry name" value="MetI-like_sf"/>
</dbReference>
<evidence type="ECO:0000256" key="7">
    <source>
        <dbReference type="ARBA" id="ARBA00035642"/>
    </source>
</evidence>
<evidence type="ECO:0000256" key="1">
    <source>
        <dbReference type="ARBA" id="ARBA00004141"/>
    </source>
</evidence>
<dbReference type="Gene3D" id="1.10.3720.10">
    <property type="entry name" value="MetI-like"/>
    <property type="match status" value="1"/>
</dbReference>
<keyword evidence="4 9" id="KW-0812">Transmembrane</keyword>
<dbReference type="Gene3D" id="3.10.105.10">
    <property type="entry name" value="Dipeptide-binding Protein, Domain 3"/>
    <property type="match status" value="1"/>
</dbReference>
<feature type="transmembrane region" description="Helical" evidence="9">
    <location>
        <begin position="213"/>
        <end position="233"/>
    </location>
</feature>
<keyword evidence="5 9" id="KW-1133">Transmembrane helix</keyword>
<keyword evidence="3" id="KW-1003">Cell membrane</keyword>
<dbReference type="InterPro" id="IPR007210">
    <property type="entry name" value="ABC_Gly_betaine_transp_sub-bd"/>
</dbReference>
<feature type="transmembrane region" description="Helical" evidence="9">
    <location>
        <begin position="134"/>
        <end position="159"/>
    </location>
</feature>